<dbReference type="AlphaFoldDB" id="A0A9Q3KH85"/>
<proteinExistence type="predicted"/>
<keyword evidence="3" id="KW-1185">Reference proteome</keyword>
<accession>A0A9Q3KH85</accession>
<evidence type="ECO:0000313" key="2">
    <source>
        <dbReference type="EMBL" id="MBW0580501.1"/>
    </source>
</evidence>
<gene>
    <name evidence="2" type="ORF">O181_120216</name>
</gene>
<evidence type="ECO:0000256" key="1">
    <source>
        <dbReference type="SAM" id="MobiDB-lite"/>
    </source>
</evidence>
<evidence type="ECO:0000313" key="3">
    <source>
        <dbReference type="Proteomes" id="UP000765509"/>
    </source>
</evidence>
<dbReference type="Proteomes" id="UP000765509">
    <property type="component" value="Unassembled WGS sequence"/>
</dbReference>
<organism evidence="2 3">
    <name type="scientific">Austropuccinia psidii MF-1</name>
    <dbReference type="NCBI Taxonomy" id="1389203"/>
    <lineage>
        <taxon>Eukaryota</taxon>
        <taxon>Fungi</taxon>
        <taxon>Dikarya</taxon>
        <taxon>Basidiomycota</taxon>
        <taxon>Pucciniomycotina</taxon>
        <taxon>Pucciniomycetes</taxon>
        <taxon>Pucciniales</taxon>
        <taxon>Sphaerophragmiaceae</taxon>
        <taxon>Austropuccinia</taxon>
    </lineage>
</organism>
<dbReference type="EMBL" id="AVOT02107691">
    <property type="protein sequence ID" value="MBW0580501.1"/>
    <property type="molecule type" value="Genomic_DNA"/>
</dbReference>
<name>A0A9Q3KH85_9BASI</name>
<reference evidence="2" key="1">
    <citation type="submission" date="2021-03" db="EMBL/GenBank/DDBJ databases">
        <title>Draft genome sequence of rust myrtle Austropuccinia psidii MF-1, a brazilian biotype.</title>
        <authorList>
            <person name="Quecine M.C."/>
            <person name="Pachon D.M.R."/>
            <person name="Bonatelli M.L."/>
            <person name="Correr F.H."/>
            <person name="Franceschini L.M."/>
            <person name="Leite T.F."/>
            <person name="Margarido G.R.A."/>
            <person name="Almeida C.A."/>
            <person name="Ferrarezi J.A."/>
            <person name="Labate C.A."/>
        </authorList>
    </citation>
    <scope>NUCLEOTIDE SEQUENCE</scope>
    <source>
        <strain evidence="2">MF-1</strain>
    </source>
</reference>
<feature type="region of interest" description="Disordered" evidence="1">
    <location>
        <begin position="43"/>
        <end position="67"/>
    </location>
</feature>
<protein>
    <submittedName>
        <fullName evidence="2">Uncharacterized protein</fullName>
    </submittedName>
</protein>
<sequence>MGPSGPNCGLVPTGLAPCPLLAKGCLNGPTECRPCVAEAIGGLNGPKPPNQMGWARGPGDGWRLKRPTRPKISGIDLGFVEVELVKKARKCGCGPKAI</sequence>
<comment type="caution">
    <text evidence="2">The sequence shown here is derived from an EMBL/GenBank/DDBJ whole genome shotgun (WGS) entry which is preliminary data.</text>
</comment>